<organism evidence="2 3">
    <name type="scientific">Acididesulfobacter guangdongensis</name>
    <dbReference type="NCBI Taxonomy" id="2597225"/>
    <lineage>
        <taxon>Bacteria</taxon>
        <taxon>Deltaproteobacteria</taxon>
        <taxon>Candidatus Acidulodesulfobacterales</taxon>
        <taxon>Candidatus Acididesulfobacter</taxon>
    </lineage>
</organism>
<dbReference type="AlphaFoldDB" id="A0A519BJ56"/>
<dbReference type="InterPro" id="IPR036591">
    <property type="entry name" value="YggU-like_sf"/>
</dbReference>
<name>A0A519BJ56_ACIG2</name>
<dbReference type="InterPro" id="IPR003746">
    <property type="entry name" value="DUF167"/>
</dbReference>
<proteinExistence type="inferred from homology"/>
<comment type="caution">
    <text evidence="2">The sequence shown here is derived from an EMBL/GenBank/DDBJ whole genome shotgun (WGS) entry which is preliminary data.</text>
</comment>
<dbReference type="Pfam" id="PF02594">
    <property type="entry name" value="DUF167"/>
    <property type="match status" value="1"/>
</dbReference>
<evidence type="ECO:0000313" key="2">
    <source>
        <dbReference type="EMBL" id="RZD17292.1"/>
    </source>
</evidence>
<accession>A0A519BJ56</accession>
<evidence type="ECO:0000256" key="1">
    <source>
        <dbReference type="ARBA" id="ARBA00010364"/>
    </source>
</evidence>
<dbReference type="Gene3D" id="3.30.1200.10">
    <property type="entry name" value="YggU-like"/>
    <property type="match status" value="1"/>
</dbReference>
<reference evidence="2 3" key="1">
    <citation type="journal article" date="2019" name="ISME J.">
        <title>Insights into ecological role of a new deltaproteobacterial order Candidatus Acidulodesulfobacterales by metagenomics and metatranscriptomics.</title>
        <authorList>
            <person name="Tan S."/>
            <person name="Liu J."/>
            <person name="Fang Y."/>
            <person name="Hedlund B.P."/>
            <person name="Lian Z.H."/>
            <person name="Huang L.Y."/>
            <person name="Li J.T."/>
            <person name="Huang L.N."/>
            <person name="Li W.J."/>
            <person name="Jiang H.C."/>
            <person name="Dong H.L."/>
            <person name="Shu W.S."/>
        </authorList>
    </citation>
    <scope>NUCLEOTIDE SEQUENCE [LARGE SCALE GENOMIC DNA]</scope>
    <source>
        <strain evidence="2">AP2</strain>
    </source>
</reference>
<dbReference type="EMBL" id="SGBC01000001">
    <property type="protein sequence ID" value="RZD17292.1"/>
    <property type="molecule type" value="Genomic_DNA"/>
</dbReference>
<dbReference type="NCBIfam" id="TIGR00251">
    <property type="entry name" value="DUF167 family protein"/>
    <property type="match status" value="1"/>
</dbReference>
<dbReference type="SMART" id="SM01152">
    <property type="entry name" value="DUF167"/>
    <property type="match status" value="1"/>
</dbReference>
<gene>
    <name evidence="2" type="ORF">EVJ46_03430</name>
</gene>
<dbReference type="Proteomes" id="UP000316562">
    <property type="component" value="Unassembled WGS sequence"/>
</dbReference>
<comment type="similarity">
    <text evidence="1">Belongs to the UPF0235 family.</text>
</comment>
<protein>
    <submittedName>
        <fullName evidence="2">DUF167 domain-containing protein</fullName>
    </submittedName>
</protein>
<dbReference type="SUPFAM" id="SSF69786">
    <property type="entry name" value="YggU-like"/>
    <property type="match status" value="1"/>
</dbReference>
<sequence>MGMNKIIEVEVKTGSKFKKFEIIENGGKICSSNNNNNNYDNNNNNNDITENVDKIKLYITERPINNKANEAIIKYLSEIFNTPKKNIEIIKGLKIKNKLVKITF</sequence>
<evidence type="ECO:0000313" key="3">
    <source>
        <dbReference type="Proteomes" id="UP000316562"/>
    </source>
</evidence>